<comment type="caution">
    <text evidence="2">The sequence shown here is derived from an EMBL/GenBank/DDBJ whole genome shotgun (WGS) entry which is preliminary data.</text>
</comment>
<organism evidence="2 3">
    <name type="scientific">Pristionchus entomophagus</name>
    <dbReference type="NCBI Taxonomy" id="358040"/>
    <lineage>
        <taxon>Eukaryota</taxon>
        <taxon>Metazoa</taxon>
        <taxon>Ecdysozoa</taxon>
        <taxon>Nematoda</taxon>
        <taxon>Chromadorea</taxon>
        <taxon>Rhabditida</taxon>
        <taxon>Rhabditina</taxon>
        <taxon>Diplogasteromorpha</taxon>
        <taxon>Diplogasteroidea</taxon>
        <taxon>Neodiplogasteridae</taxon>
        <taxon>Pristionchus</taxon>
    </lineage>
</organism>
<evidence type="ECO:0000313" key="3">
    <source>
        <dbReference type="Proteomes" id="UP001432027"/>
    </source>
</evidence>
<feature type="compositionally biased region" description="Polar residues" evidence="1">
    <location>
        <begin position="92"/>
        <end position="112"/>
    </location>
</feature>
<feature type="compositionally biased region" description="Polar residues" evidence="1">
    <location>
        <begin position="128"/>
        <end position="137"/>
    </location>
</feature>
<feature type="region of interest" description="Disordered" evidence="1">
    <location>
        <begin position="1"/>
        <end position="137"/>
    </location>
</feature>
<dbReference type="EMBL" id="BTSX01000001">
    <property type="protein sequence ID" value="GMS78535.1"/>
    <property type="molecule type" value="Genomic_DNA"/>
</dbReference>
<dbReference type="Proteomes" id="UP001432027">
    <property type="component" value="Unassembled WGS sequence"/>
</dbReference>
<accession>A0AAV5S8W1</accession>
<sequence length="137" mass="14501">KKKSMPHSDFSASKLTSPAMVRRPPVRQAAITTASAAPAAATQPKPSLPSSVSRTPQPIRARPSAAPRRSMPLTDDERKQVTKALSARAASGVSTASCPSLIKTNTPSSTAVKPTIKNDVVARPKPLRQTTARPKWV</sequence>
<feature type="non-terminal residue" evidence="2">
    <location>
        <position position="1"/>
    </location>
</feature>
<keyword evidence="3" id="KW-1185">Reference proteome</keyword>
<name>A0AAV5S8W1_9BILA</name>
<feature type="compositionally biased region" description="Low complexity" evidence="1">
    <location>
        <begin position="60"/>
        <end position="70"/>
    </location>
</feature>
<evidence type="ECO:0000313" key="2">
    <source>
        <dbReference type="EMBL" id="GMS78535.1"/>
    </source>
</evidence>
<proteinExistence type="predicted"/>
<protein>
    <submittedName>
        <fullName evidence="2">Uncharacterized protein</fullName>
    </submittedName>
</protein>
<feature type="compositionally biased region" description="Low complexity" evidence="1">
    <location>
        <begin position="29"/>
        <end position="42"/>
    </location>
</feature>
<feature type="compositionally biased region" description="Polar residues" evidence="1">
    <location>
        <begin position="44"/>
        <end position="56"/>
    </location>
</feature>
<evidence type="ECO:0000256" key="1">
    <source>
        <dbReference type="SAM" id="MobiDB-lite"/>
    </source>
</evidence>
<gene>
    <name evidence="2" type="ORF">PENTCL1PPCAC_710</name>
</gene>
<dbReference type="AlphaFoldDB" id="A0AAV5S8W1"/>
<reference evidence="2" key="1">
    <citation type="submission" date="2023-10" db="EMBL/GenBank/DDBJ databases">
        <title>Genome assembly of Pristionchus species.</title>
        <authorList>
            <person name="Yoshida K."/>
            <person name="Sommer R.J."/>
        </authorList>
    </citation>
    <scope>NUCLEOTIDE SEQUENCE</scope>
    <source>
        <strain evidence="2">RS0144</strain>
    </source>
</reference>